<feature type="region of interest" description="Disordered" evidence="1">
    <location>
        <begin position="1"/>
        <end position="20"/>
    </location>
</feature>
<evidence type="ECO:0000256" key="1">
    <source>
        <dbReference type="SAM" id="MobiDB-lite"/>
    </source>
</evidence>
<evidence type="ECO:0000313" key="3">
    <source>
        <dbReference type="Proteomes" id="UP000316184"/>
    </source>
</evidence>
<dbReference type="SUPFAM" id="SSF52540">
    <property type="entry name" value="P-loop containing nucleoside triphosphate hydrolases"/>
    <property type="match status" value="1"/>
</dbReference>
<keyword evidence="3" id="KW-1185">Reference proteome</keyword>
<name>A0A561U7A1_9PSEU</name>
<proteinExistence type="predicted"/>
<feature type="compositionally biased region" description="Basic and acidic residues" evidence="1">
    <location>
        <begin position="1"/>
        <end position="13"/>
    </location>
</feature>
<organism evidence="2 3">
    <name type="scientific">Saccharopolyspora dendranthemae</name>
    <dbReference type="NCBI Taxonomy" id="1181886"/>
    <lineage>
        <taxon>Bacteria</taxon>
        <taxon>Bacillati</taxon>
        <taxon>Actinomycetota</taxon>
        <taxon>Actinomycetes</taxon>
        <taxon>Pseudonocardiales</taxon>
        <taxon>Pseudonocardiaceae</taxon>
        <taxon>Saccharopolyspora</taxon>
    </lineage>
</organism>
<gene>
    <name evidence="2" type="ORF">FHU35_12207</name>
</gene>
<evidence type="ECO:0000313" key="2">
    <source>
        <dbReference type="EMBL" id="TWF95213.1"/>
    </source>
</evidence>
<dbReference type="AlphaFoldDB" id="A0A561U7A1"/>
<dbReference type="EMBL" id="VIWX01000002">
    <property type="protein sequence ID" value="TWF95213.1"/>
    <property type="molecule type" value="Genomic_DNA"/>
</dbReference>
<accession>A0A561U7A1</accession>
<dbReference type="Proteomes" id="UP000316184">
    <property type="component" value="Unassembled WGS sequence"/>
</dbReference>
<protein>
    <submittedName>
        <fullName evidence="2">Uncharacterized protein</fullName>
    </submittedName>
</protein>
<dbReference type="InterPro" id="IPR027417">
    <property type="entry name" value="P-loop_NTPase"/>
</dbReference>
<reference evidence="2 3" key="1">
    <citation type="submission" date="2019-06" db="EMBL/GenBank/DDBJ databases">
        <title>Sequencing the genomes of 1000 actinobacteria strains.</title>
        <authorList>
            <person name="Klenk H.-P."/>
        </authorList>
    </citation>
    <scope>NUCLEOTIDE SEQUENCE [LARGE SCALE GENOMIC DNA]</scope>
    <source>
        <strain evidence="2 3">DSM 46699</strain>
    </source>
</reference>
<sequence>MVREFAARPEKGGLPRNRPSPIVVFTGGRGNGKSALLKELADRMDQQIPHASIDCEQAGHTTTSELLSGLTFELNLQRGRYRRLTFPRFWVGHIAISEKLKSTDPDSACRQIEGTLRRHGRSDQLRTFLESNAPVNVQFSGDGANSVQAQNINGPVIFYGGSRGRVQDARRRREGVLKGLSRPWRRLDLEGGRRWYGHQGRGLRHDSGHVLVNLNRIAGSHDVDDQREADVLLWEAFLADLRENFGRWKAASWSLNCVILFDNADSPRGRRFQEGLIEARRRHPAQPDPLTVVATSRSSVDTPVFVERASYADHLERDRDVYPVMLPDLTKHDVVAMLEGLDLTWGNPWKLASEVHTFTRGHTGSTRIVLDTLQSSPEPVDLRAVLDTAAGSGTVEDELVRQLLPGLDGVVFDDLVTCSAARDLGQALRMSVDSGLLGSNSRQRSKELFAPDLWVPTESDGPVELRPVLRRLLLRKLADRPETHRANWTGVNEWLRDDRQADEVSELHHRLALGEVGPVTRKMADSLRSKPIREWLVVLEDVTGAPNRLSHGCDPIAEVTALTEWVDPQDVPIAPLARLIASLWLERDPLVTPHRTALLEQIAWEFQEIAPHSGKGHAVLREEAFKYQRRAEQ</sequence>
<comment type="caution">
    <text evidence="2">The sequence shown here is derived from an EMBL/GenBank/DDBJ whole genome shotgun (WGS) entry which is preliminary data.</text>
</comment>